<evidence type="ECO:0000313" key="4">
    <source>
        <dbReference type="Proteomes" id="UP001519308"/>
    </source>
</evidence>
<keyword evidence="3" id="KW-0808">Transferase</keyword>
<feature type="region of interest" description="Disordered" evidence="1">
    <location>
        <begin position="278"/>
        <end position="301"/>
    </location>
</feature>
<evidence type="ECO:0000256" key="1">
    <source>
        <dbReference type="SAM" id="MobiDB-lite"/>
    </source>
</evidence>
<dbReference type="InterPro" id="IPR007074">
    <property type="entry name" value="LicD/FKTN/FKRP_NTP_transf"/>
</dbReference>
<evidence type="ECO:0000259" key="2">
    <source>
        <dbReference type="Pfam" id="PF04991"/>
    </source>
</evidence>
<dbReference type="InterPro" id="IPR052942">
    <property type="entry name" value="LPS_cholinephosphotransferase"/>
</dbReference>
<dbReference type="EMBL" id="JAGGLL010000005">
    <property type="protein sequence ID" value="MBP2021206.1"/>
    <property type="molecule type" value="Genomic_DNA"/>
</dbReference>
<dbReference type="PANTHER" id="PTHR43404:SF2">
    <property type="entry name" value="LIPOPOLYSACCHARIDE CHOLINEPHOSPHOTRANSFERASE LICD"/>
    <property type="match status" value="1"/>
</dbReference>
<name>A0ABS4K097_9CLOT</name>
<dbReference type="EC" id="2.7.8.-" evidence="3"/>
<dbReference type="GO" id="GO:0016740">
    <property type="term" value="F:transferase activity"/>
    <property type="evidence" value="ECO:0007669"/>
    <property type="project" value="UniProtKB-KW"/>
</dbReference>
<sequence>MNHKIDLNKIEECSLREAQLIMLDILKEVHRICEKHNLRYFLSDGTLLGAVRHQGFIPWDDDLDISMPREDYNKFMAIAQGELSEDYFMQTMKTDPYYKLYHVPLKVRYNKSLFIEDGENHKKYHQGIYIDIFPMDKAPDSMGKYSLQSKLSKFLLVSKMKINTRDFPSVKFFGRTISQVLGKAVSFKMVDKILFSTYKWNKEATGEYYTQGPEIIWSHRFKADSLFPLKKIKFEDSEFWVPNKPEDILTIMFGDFMKLPPEDQRLYHAKFIGKYKDEEAENQTGKSKATISNSQSLSSEA</sequence>
<keyword evidence="4" id="KW-1185">Reference proteome</keyword>
<dbReference type="Pfam" id="PF04991">
    <property type="entry name" value="LicD"/>
    <property type="match status" value="1"/>
</dbReference>
<proteinExistence type="predicted"/>
<comment type="caution">
    <text evidence="3">The sequence shown here is derived from an EMBL/GenBank/DDBJ whole genome shotgun (WGS) entry which is preliminary data.</text>
</comment>
<feature type="compositionally biased region" description="Polar residues" evidence="1">
    <location>
        <begin position="282"/>
        <end position="301"/>
    </location>
</feature>
<evidence type="ECO:0000313" key="3">
    <source>
        <dbReference type="EMBL" id="MBP2021206.1"/>
    </source>
</evidence>
<dbReference type="PANTHER" id="PTHR43404">
    <property type="entry name" value="LIPOPOLYSACCHARIDE CHOLINEPHOSPHOTRANSFERASE LICD"/>
    <property type="match status" value="1"/>
</dbReference>
<protein>
    <submittedName>
        <fullName evidence="3">Lipopolysaccharide cholinephosphotransferase</fullName>
        <ecNumber evidence="3">2.7.8.-</ecNumber>
    </submittedName>
</protein>
<accession>A0ABS4K097</accession>
<reference evidence="3 4" key="1">
    <citation type="submission" date="2021-03" db="EMBL/GenBank/DDBJ databases">
        <title>Genomic Encyclopedia of Type Strains, Phase IV (KMG-IV): sequencing the most valuable type-strain genomes for metagenomic binning, comparative biology and taxonomic classification.</title>
        <authorList>
            <person name="Goeker M."/>
        </authorList>
    </citation>
    <scope>NUCLEOTIDE SEQUENCE [LARGE SCALE GENOMIC DNA]</scope>
    <source>
        <strain evidence="3 4">DSM 28650</strain>
    </source>
</reference>
<dbReference type="Proteomes" id="UP001519308">
    <property type="component" value="Unassembled WGS sequence"/>
</dbReference>
<dbReference type="RefSeq" id="WP_021281282.1">
    <property type="nucleotide sequence ID" value="NZ_JAGGLL010000005.1"/>
</dbReference>
<organism evidence="3 4">
    <name type="scientific">Clostridium punense</name>
    <dbReference type="NCBI Taxonomy" id="1054297"/>
    <lineage>
        <taxon>Bacteria</taxon>
        <taxon>Bacillati</taxon>
        <taxon>Bacillota</taxon>
        <taxon>Clostridia</taxon>
        <taxon>Eubacteriales</taxon>
        <taxon>Clostridiaceae</taxon>
        <taxon>Clostridium</taxon>
    </lineage>
</organism>
<feature type="domain" description="LicD/FKTN/FKRP nucleotidyltransferase" evidence="2">
    <location>
        <begin position="33"/>
        <end position="254"/>
    </location>
</feature>
<gene>
    <name evidence="3" type="ORF">J2Z44_000993</name>
</gene>